<keyword evidence="2" id="KW-0813">Transport</keyword>
<dbReference type="RefSeq" id="WP_284350427.1">
    <property type="nucleotide sequence ID" value="NZ_BRXS01000003.1"/>
</dbReference>
<reference evidence="7" key="1">
    <citation type="submission" date="2022-08" db="EMBL/GenBank/DDBJ databases">
        <title>Draft genome sequencing of Roseisolibacter agri AW1220.</title>
        <authorList>
            <person name="Tobiishi Y."/>
            <person name="Tonouchi A."/>
        </authorList>
    </citation>
    <scope>NUCLEOTIDE SEQUENCE</scope>
    <source>
        <strain evidence="7">AW1220</strain>
    </source>
</reference>
<keyword evidence="8" id="KW-1185">Reference proteome</keyword>
<sequence length="241" mass="25338">MESPARLAVRALRKRFGAIEAVRDATFDVRAGEVVGLLGPNGAGKSTILECLAGLLPADGGTVHVDGRALAPDARRAALFYLPDGVAPWPDATVAHVLDLAADAWGTPADARRAWADDAAVALDVAALRDRRVGALSKGQRKRVLVALALLVPRPLVLMDEPFDGLDLRQTRAAIALFRRVVAGGRSLLVSIHAMRDAERVCDRLVLVSDGVARAEGTPDALRAQAGLPGGDLEDVFLALA</sequence>
<dbReference type="GO" id="GO:0005524">
    <property type="term" value="F:ATP binding"/>
    <property type="evidence" value="ECO:0007669"/>
    <property type="project" value="UniProtKB-KW"/>
</dbReference>
<gene>
    <name evidence="7" type="ORF">rosag_22540</name>
</gene>
<dbReference type="InterPro" id="IPR017871">
    <property type="entry name" value="ABC_transporter-like_CS"/>
</dbReference>
<dbReference type="InterPro" id="IPR003593">
    <property type="entry name" value="AAA+_ATPase"/>
</dbReference>
<dbReference type="PROSITE" id="PS50893">
    <property type="entry name" value="ABC_TRANSPORTER_2"/>
    <property type="match status" value="1"/>
</dbReference>
<dbReference type="Proteomes" id="UP001161325">
    <property type="component" value="Unassembled WGS sequence"/>
</dbReference>
<dbReference type="Gene3D" id="3.40.50.300">
    <property type="entry name" value="P-loop containing nucleotide triphosphate hydrolases"/>
    <property type="match status" value="1"/>
</dbReference>
<evidence type="ECO:0000313" key="7">
    <source>
        <dbReference type="EMBL" id="GLC25741.1"/>
    </source>
</evidence>
<dbReference type="AlphaFoldDB" id="A0AA37Q9U6"/>
<comment type="caution">
    <text evidence="7">The sequence shown here is derived from an EMBL/GenBank/DDBJ whole genome shotgun (WGS) entry which is preliminary data.</text>
</comment>
<dbReference type="InterPro" id="IPR003439">
    <property type="entry name" value="ABC_transporter-like_ATP-bd"/>
</dbReference>
<dbReference type="CDD" id="cd03230">
    <property type="entry name" value="ABC_DR_subfamily_A"/>
    <property type="match status" value="1"/>
</dbReference>
<comment type="similarity">
    <text evidence="1">Belongs to the ABC transporter superfamily.</text>
</comment>
<dbReference type="SMART" id="SM00382">
    <property type="entry name" value="AAA"/>
    <property type="match status" value="1"/>
</dbReference>
<dbReference type="InterPro" id="IPR027417">
    <property type="entry name" value="P-loop_NTPase"/>
</dbReference>
<dbReference type="SUPFAM" id="SSF52540">
    <property type="entry name" value="P-loop containing nucleoside triphosphate hydrolases"/>
    <property type="match status" value="1"/>
</dbReference>
<keyword evidence="4" id="KW-0547">Nucleotide-binding</keyword>
<dbReference type="PANTHER" id="PTHR42711:SF5">
    <property type="entry name" value="ABC TRANSPORTER ATP-BINDING PROTEIN NATA"/>
    <property type="match status" value="1"/>
</dbReference>
<keyword evidence="5" id="KW-0067">ATP-binding</keyword>
<protein>
    <recommendedName>
        <fullName evidence="6">ABC transporter domain-containing protein</fullName>
    </recommendedName>
</protein>
<name>A0AA37Q9U6_9BACT</name>
<dbReference type="Pfam" id="PF00005">
    <property type="entry name" value="ABC_tran"/>
    <property type="match status" value="1"/>
</dbReference>
<keyword evidence="3" id="KW-0536">Nodulation</keyword>
<accession>A0AA37Q9U6</accession>
<evidence type="ECO:0000256" key="2">
    <source>
        <dbReference type="ARBA" id="ARBA00022448"/>
    </source>
</evidence>
<dbReference type="EMBL" id="BRXS01000003">
    <property type="protein sequence ID" value="GLC25741.1"/>
    <property type="molecule type" value="Genomic_DNA"/>
</dbReference>
<dbReference type="InterPro" id="IPR050763">
    <property type="entry name" value="ABC_transporter_ATP-binding"/>
</dbReference>
<dbReference type="GO" id="GO:0016887">
    <property type="term" value="F:ATP hydrolysis activity"/>
    <property type="evidence" value="ECO:0007669"/>
    <property type="project" value="InterPro"/>
</dbReference>
<evidence type="ECO:0000259" key="6">
    <source>
        <dbReference type="PROSITE" id="PS50893"/>
    </source>
</evidence>
<dbReference type="PROSITE" id="PS00211">
    <property type="entry name" value="ABC_TRANSPORTER_1"/>
    <property type="match status" value="1"/>
</dbReference>
<evidence type="ECO:0000313" key="8">
    <source>
        <dbReference type="Proteomes" id="UP001161325"/>
    </source>
</evidence>
<evidence type="ECO:0000256" key="4">
    <source>
        <dbReference type="ARBA" id="ARBA00022741"/>
    </source>
</evidence>
<proteinExistence type="inferred from homology"/>
<feature type="domain" description="ABC transporter" evidence="6">
    <location>
        <begin position="7"/>
        <end position="235"/>
    </location>
</feature>
<evidence type="ECO:0000256" key="3">
    <source>
        <dbReference type="ARBA" id="ARBA00022458"/>
    </source>
</evidence>
<evidence type="ECO:0000256" key="1">
    <source>
        <dbReference type="ARBA" id="ARBA00005417"/>
    </source>
</evidence>
<organism evidence="7 8">
    <name type="scientific">Roseisolibacter agri</name>
    <dbReference type="NCBI Taxonomy" id="2014610"/>
    <lineage>
        <taxon>Bacteria</taxon>
        <taxon>Pseudomonadati</taxon>
        <taxon>Gemmatimonadota</taxon>
        <taxon>Gemmatimonadia</taxon>
        <taxon>Gemmatimonadales</taxon>
        <taxon>Gemmatimonadaceae</taxon>
        <taxon>Roseisolibacter</taxon>
    </lineage>
</organism>
<dbReference type="PANTHER" id="PTHR42711">
    <property type="entry name" value="ABC TRANSPORTER ATP-BINDING PROTEIN"/>
    <property type="match status" value="1"/>
</dbReference>
<evidence type="ECO:0000256" key="5">
    <source>
        <dbReference type="ARBA" id="ARBA00022840"/>
    </source>
</evidence>